<dbReference type="InterPro" id="IPR011333">
    <property type="entry name" value="SKP1/BTB/POZ_sf"/>
</dbReference>
<dbReference type="OrthoDB" id="2790546at2759"/>
<proteinExistence type="predicted"/>
<dbReference type="EMBL" id="KV722652">
    <property type="protein sequence ID" value="OCH84621.1"/>
    <property type="molecule type" value="Genomic_DNA"/>
</dbReference>
<dbReference type="Proteomes" id="UP000250043">
    <property type="component" value="Unassembled WGS sequence"/>
</dbReference>
<dbReference type="Gene3D" id="3.30.710.10">
    <property type="entry name" value="Potassium Channel Kv1.1, Chain A"/>
    <property type="match status" value="1"/>
</dbReference>
<dbReference type="AlphaFoldDB" id="A0A8E2AHK9"/>
<reference evidence="2 3" key="1">
    <citation type="submission" date="2016-07" db="EMBL/GenBank/DDBJ databases">
        <title>Draft genome of the white-rot fungus Obba rivulosa 3A-2.</title>
        <authorList>
            <consortium name="DOE Joint Genome Institute"/>
            <person name="Miettinen O."/>
            <person name="Riley R."/>
            <person name="Acob R."/>
            <person name="Barry K."/>
            <person name="Cullen D."/>
            <person name="De Vries R."/>
            <person name="Hainaut M."/>
            <person name="Hatakka A."/>
            <person name="Henrissat B."/>
            <person name="Hilden K."/>
            <person name="Kuo R."/>
            <person name="Labutti K."/>
            <person name="Lipzen A."/>
            <person name="Makela M.R."/>
            <person name="Sandor L."/>
            <person name="Spatafora J.W."/>
            <person name="Grigoriev I.V."/>
            <person name="Hibbett D.S."/>
        </authorList>
    </citation>
    <scope>NUCLEOTIDE SEQUENCE [LARGE SCALE GENOMIC DNA]</scope>
    <source>
        <strain evidence="2 3">3A-2</strain>
    </source>
</reference>
<accession>A0A8E2AHK9</accession>
<name>A0A8E2AHK9_9APHY</name>
<gene>
    <name evidence="2" type="ORF">OBBRIDRAFT_389161</name>
</gene>
<evidence type="ECO:0000259" key="1">
    <source>
        <dbReference type="PROSITE" id="PS50097"/>
    </source>
</evidence>
<protein>
    <recommendedName>
        <fullName evidence="1">BTB domain-containing protein</fullName>
    </recommendedName>
</protein>
<organism evidence="2 3">
    <name type="scientific">Obba rivulosa</name>
    <dbReference type="NCBI Taxonomy" id="1052685"/>
    <lineage>
        <taxon>Eukaryota</taxon>
        <taxon>Fungi</taxon>
        <taxon>Dikarya</taxon>
        <taxon>Basidiomycota</taxon>
        <taxon>Agaricomycotina</taxon>
        <taxon>Agaricomycetes</taxon>
        <taxon>Polyporales</taxon>
        <taxon>Gelatoporiaceae</taxon>
        <taxon>Obba</taxon>
    </lineage>
</organism>
<evidence type="ECO:0000313" key="2">
    <source>
        <dbReference type="EMBL" id="OCH84621.1"/>
    </source>
</evidence>
<dbReference type="PROSITE" id="PS50097">
    <property type="entry name" value="BTB"/>
    <property type="match status" value="1"/>
</dbReference>
<keyword evidence="3" id="KW-1185">Reference proteome</keyword>
<evidence type="ECO:0000313" key="3">
    <source>
        <dbReference type="Proteomes" id="UP000250043"/>
    </source>
</evidence>
<dbReference type="InterPro" id="IPR000210">
    <property type="entry name" value="BTB/POZ_dom"/>
</dbReference>
<feature type="domain" description="BTB" evidence="1">
    <location>
        <begin position="13"/>
        <end position="84"/>
    </location>
</feature>
<sequence length="514" mass="57124">MTHAGPPFNKASADTIIRSADGVEFRVRRSILEESSQVFEDMFTLPQGKDDVDAPQRVPGSHGIPVVEVTEDSTTLDCLLRLCYPVPPPTFDSVNLVGSVLDAAMKYMMDHASSVMIGHVVAMTASHPAEVFAISARHELAKEAQGTLPYLRALLDEGGENISVTELEVVPALPLFRLLSESEDSMCRLFEITSSDPPSASDRDCLDNPPPYPFDTISLSDAAIRSSDGILFHVHTQVLYFAAPALYEKLVSAGDEPLVKKPDPTRHIHLLVVEEKSRILYELLRLCYPLDNSAQPAYYYVRDLIPPARKYGMQAVLTKLRTALTAFVDTADADEDLEFAGYALACANGLENEARNAARRFLRRNEHFEHSWKVEVFMENLSAAAYFRLLQYRKTCSRIAGALADGDMPPMAREGGYIWNACILCECDDSQRPLTSDSPRQWWTNFMRDTAIALRRFPCGSTVLLDNKRFNDAVRAASSCSNCGRWAAAHLRDFVNRFAAHIDTKLAAVPLEVK</sequence>